<feature type="signal peptide" evidence="3">
    <location>
        <begin position="1"/>
        <end position="29"/>
    </location>
</feature>
<evidence type="ECO:0000256" key="1">
    <source>
        <dbReference type="SAM" id="MobiDB-lite"/>
    </source>
</evidence>
<evidence type="ECO:0000256" key="3">
    <source>
        <dbReference type="SAM" id="SignalP"/>
    </source>
</evidence>
<evidence type="ECO:0000313" key="4">
    <source>
        <dbReference type="EMBL" id="MDA2812868.1"/>
    </source>
</evidence>
<keyword evidence="5" id="KW-1185">Reference proteome</keyword>
<comment type="caution">
    <text evidence="4">The sequence shown here is derived from an EMBL/GenBank/DDBJ whole genome shotgun (WGS) entry which is preliminary data.</text>
</comment>
<protein>
    <submittedName>
        <fullName evidence="4">Uncharacterized protein</fullName>
    </submittedName>
</protein>
<reference evidence="4 5" key="1">
    <citation type="submission" date="2023-01" db="EMBL/GenBank/DDBJ databases">
        <title>Draft genome sequence of Nocardiopsis sp. RSe5-2 isolated from halophytes.</title>
        <authorList>
            <person name="Duangmal K."/>
            <person name="Chantavorakit T."/>
        </authorList>
    </citation>
    <scope>NUCLEOTIDE SEQUENCE [LARGE SCALE GENOMIC DNA]</scope>
    <source>
        <strain evidence="4 5">RSe5-2</strain>
    </source>
</reference>
<sequence>MTSPRFLLAATVLGVAMAFTVPVPAPASAAGAPPAVVPAAGTATTGGAAVDEEGATALAAVDGTGDGEEAEDVAFPWAAVGTIVLVVAGIGFRAWQMFGRRSKRSSGAESPTARNVERPRDG</sequence>
<feature type="transmembrane region" description="Helical" evidence="2">
    <location>
        <begin position="74"/>
        <end position="95"/>
    </location>
</feature>
<dbReference type="Proteomes" id="UP001527866">
    <property type="component" value="Unassembled WGS sequence"/>
</dbReference>
<feature type="chain" id="PRO_5045209893" evidence="3">
    <location>
        <begin position="30"/>
        <end position="122"/>
    </location>
</feature>
<name>A0ABT4U7D2_9ACTN</name>
<proteinExistence type="predicted"/>
<organism evidence="4 5">
    <name type="scientific">Nocardiopsis endophytica</name>
    <dbReference type="NCBI Taxonomy" id="3018445"/>
    <lineage>
        <taxon>Bacteria</taxon>
        <taxon>Bacillati</taxon>
        <taxon>Actinomycetota</taxon>
        <taxon>Actinomycetes</taxon>
        <taxon>Streptosporangiales</taxon>
        <taxon>Nocardiopsidaceae</taxon>
        <taxon>Nocardiopsis</taxon>
    </lineage>
</organism>
<gene>
    <name evidence="4" type="ORF">O4J56_19640</name>
</gene>
<evidence type="ECO:0000313" key="5">
    <source>
        <dbReference type="Proteomes" id="UP001527866"/>
    </source>
</evidence>
<accession>A0ABT4U7D2</accession>
<keyword evidence="2" id="KW-0472">Membrane</keyword>
<dbReference type="RefSeq" id="WP_270687576.1">
    <property type="nucleotide sequence ID" value="NZ_JAQFWQ010000061.1"/>
</dbReference>
<keyword evidence="3" id="KW-0732">Signal</keyword>
<dbReference type="EMBL" id="JAQFWQ010000061">
    <property type="protein sequence ID" value="MDA2812868.1"/>
    <property type="molecule type" value="Genomic_DNA"/>
</dbReference>
<keyword evidence="2" id="KW-0812">Transmembrane</keyword>
<evidence type="ECO:0000256" key="2">
    <source>
        <dbReference type="SAM" id="Phobius"/>
    </source>
</evidence>
<keyword evidence="2" id="KW-1133">Transmembrane helix</keyword>
<feature type="region of interest" description="Disordered" evidence="1">
    <location>
        <begin position="100"/>
        <end position="122"/>
    </location>
</feature>